<evidence type="ECO:0000256" key="8">
    <source>
        <dbReference type="ARBA" id="ARBA00022967"/>
    </source>
</evidence>
<feature type="domain" description="NADH:quinone oxidoreductase/Mrp antiporter transmembrane" evidence="18">
    <location>
        <begin position="130"/>
        <end position="420"/>
    </location>
</feature>
<dbReference type="GO" id="GO:0015990">
    <property type="term" value="P:electron transport coupled proton transport"/>
    <property type="evidence" value="ECO:0007669"/>
    <property type="project" value="TreeGrafter"/>
</dbReference>
<keyword evidence="14 16" id="KW-0472">Membrane</keyword>
<evidence type="ECO:0000256" key="5">
    <source>
        <dbReference type="ARBA" id="ARBA00022660"/>
    </source>
</evidence>
<evidence type="ECO:0000256" key="6">
    <source>
        <dbReference type="ARBA" id="ARBA00022692"/>
    </source>
</evidence>
<evidence type="ECO:0000256" key="12">
    <source>
        <dbReference type="ARBA" id="ARBA00023075"/>
    </source>
</evidence>
<keyword evidence="17" id="KW-0732">Signal</keyword>
<dbReference type="AlphaFoldDB" id="A0A0U3E246"/>
<dbReference type="Pfam" id="PF00662">
    <property type="entry name" value="Proton_antipo_N"/>
    <property type="match status" value="1"/>
</dbReference>
<keyword evidence="10 16" id="KW-1133">Transmembrane helix</keyword>
<evidence type="ECO:0000256" key="4">
    <source>
        <dbReference type="ARBA" id="ARBA00022448"/>
    </source>
</evidence>
<keyword evidence="12 16" id="KW-0830">Ubiquinone</keyword>
<evidence type="ECO:0000256" key="2">
    <source>
        <dbReference type="ARBA" id="ARBA00012944"/>
    </source>
</evidence>
<evidence type="ECO:0000259" key="20">
    <source>
        <dbReference type="Pfam" id="PF06455"/>
    </source>
</evidence>
<dbReference type="Gene3D" id="1.20.5.2700">
    <property type="match status" value="1"/>
</dbReference>
<keyword evidence="13 16" id="KW-0496">Mitochondrion</keyword>
<evidence type="ECO:0000256" key="17">
    <source>
        <dbReference type="SAM" id="SignalP"/>
    </source>
</evidence>
<feature type="transmembrane region" description="Helical" evidence="16">
    <location>
        <begin position="136"/>
        <end position="155"/>
    </location>
</feature>
<dbReference type="EMBL" id="KT001202">
    <property type="protein sequence ID" value="ALV25649.1"/>
    <property type="molecule type" value="Genomic_DNA"/>
</dbReference>
<evidence type="ECO:0000259" key="18">
    <source>
        <dbReference type="Pfam" id="PF00361"/>
    </source>
</evidence>
<evidence type="ECO:0000256" key="11">
    <source>
        <dbReference type="ARBA" id="ARBA00023027"/>
    </source>
</evidence>
<gene>
    <name evidence="21" type="primary">ND5</name>
</gene>
<comment type="subcellular location">
    <subcellularLocation>
        <location evidence="1">Mitochondrion inner membrane</location>
        <topology evidence="1">Multi-pass membrane protein</topology>
    </subcellularLocation>
</comment>
<feature type="transmembrane region" description="Helical" evidence="16">
    <location>
        <begin position="244"/>
        <end position="262"/>
    </location>
</feature>
<comment type="catalytic activity">
    <reaction evidence="15 16">
        <text>a ubiquinone + NADH + 5 H(+)(in) = a ubiquinol + NAD(+) + 4 H(+)(out)</text>
        <dbReference type="Rhea" id="RHEA:29091"/>
        <dbReference type="Rhea" id="RHEA-COMP:9565"/>
        <dbReference type="Rhea" id="RHEA-COMP:9566"/>
        <dbReference type="ChEBI" id="CHEBI:15378"/>
        <dbReference type="ChEBI" id="CHEBI:16389"/>
        <dbReference type="ChEBI" id="CHEBI:17976"/>
        <dbReference type="ChEBI" id="CHEBI:57540"/>
        <dbReference type="ChEBI" id="CHEBI:57945"/>
        <dbReference type="EC" id="7.1.1.2"/>
    </reaction>
</comment>
<evidence type="ECO:0000256" key="13">
    <source>
        <dbReference type="ARBA" id="ARBA00023128"/>
    </source>
</evidence>
<evidence type="ECO:0000259" key="19">
    <source>
        <dbReference type="Pfam" id="PF00662"/>
    </source>
</evidence>
<dbReference type="PRINTS" id="PR01434">
    <property type="entry name" value="NADHDHGNASE5"/>
</dbReference>
<comment type="function">
    <text evidence="16">Core subunit of the mitochondrial membrane respiratory chain NADH dehydrogenase (Complex I) which catalyzes electron transfer from NADH through the respiratory chain, using ubiquinone as an electron acceptor. Essential for the catalytic activity and assembly of complex I.</text>
</comment>
<dbReference type="PANTHER" id="PTHR42829:SF2">
    <property type="entry name" value="NADH-UBIQUINONE OXIDOREDUCTASE CHAIN 5"/>
    <property type="match status" value="1"/>
</dbReference>
<dbReference type="InterPro" id="IPR001750">
    <property type="entry name" value="ND/Mrp_TM"/>
</dbReference>
<keyword evidence="6 16" id="KW-0812">Transmembrane</keyword>
<feature type="domain" description="NADH dehydrogenase subunit 5 C-terminal" evidence="20">
    <location>
        <begin position="424"/>
        <end position="607"/>
    </location>
</feature>
<evidence type="ECO:0000256" key="10">
    <source>
        <dbReference type="ARBA" id="ARBA00022989"/>
    </source>
</evidence>
<protein>
    <recommendedName>
        <fullName evidence="3 16">NADH-ubiquinone oxidoreductase chain 5</fullName>
        <ecNumber evidence="2 16">7.1.1.2</ecNumber>
    </recommendedName>
</protein>
<evidence type="ECO:0000313" key="21">
    <source>
        <dbReference type="EMBL" id="ALV25649.1"/>
    </source>
</evidence>
<geneLocation type="mitochondrion" evidence="21"/>
<evidence type="ECO:0000256" key="7">
    <source>
        <dbReference type="ARBA" id="ARBA00022792"/>
    </source>
</evidence>
<reference evidence="21" key="1">
    <citation type="journal article" date="2015" name="Mitochondrial DNA">
        <title>The complete mitochondrial genome of Acropora aculeus (cnidaria, scleractinia, acroporidae).</title>
        <authorList>
            <person name="Zhang Y."/>
            <person name="Yu X."/>
            <person name="Zhou Z."/>
            <person name="Huang B."/>
        </authorList>
    </citation>
    <scope>NUCLEOTIDE SEQUENCE</scope>
</reference>
<feature type="transmembrane region" description="Helical" evidence="16">
    <location>
        <begin position="490"/>
        <end position="512"/>
    </location>
</feature>
<name>A0A0U3E246_9CNID</name>
<dbReference type="EC" id="7.1.1.2" evidence="2 16"/>
<feature type="transmembrane region" description="Helical" evidence="16">
    <location>
        <begin position="113"/>
        <end position="130"/>
    </location>
</feature>
<feature type="transmembrane region" description="Helical" evidence="16">
    <location>
        <begin position="198"/>
        <end position="223"/>
    </location>
</feature>
<evidence type="ECO:0000256" key="3">
    <source>
        <dbReference type="ARBA" id="ARBA00021096"/>
    </source>
</evidence>
<feature type="signal peptide" evidence="17">
    <location>
        <begin position="1"/>
        <end position="20"/>
    </location>
</feature>
<feature type="transmembrane region" description="Helical" evidence="16">
    <location>
        <begin position="451"/>
        <end position="470"/>
    </location>
</feature>
<feature type="transmembrane region" description="Helical" evidence="16">
    <location>
        <begin position="30"/>
        <end position="54"/>
    </location>
</feature>
<dbReference type="GO" id="GO:0005743">
    <property type="term" value="C:mitochondrial inner membrane"/>
    <property type="evidence" value="ECO:0007669"/>
    <property type="project" value="UniProtKB-SubCell"/>
</dbReference>
<feature type="chain" id="PRO_5006837562" description="NADH-ubiquinone oxidoreductase chain 5" evidence="17">
    <location>
        <begin position="21"/>
        <end position="612"/>
    </location>
</feature>
<comment type="similarity">
    <text evidence="16">Belongs to the complex I subunit 5 family.</text>
</comment>
<evidence type="ECO:0000256" key="9">
    <source>
        <dbReference type="ARBA" id="ARBA00022982"/>
    </source>
</evidence>
<keyword evidence="7" id="KW-0999">Mitochondrion inner membrane</keyword>
<accession>A0A0U3E246</accession>
<organism evidence="21">
    <name type="scientific">Acropora aculeus</name>
    <dbReference type="NCBI Taxonomy" id="287157"/>
    <lineage>
        <taxon>Eukaryota</taxon>
        <taxon>Metazoa</taxon>
        <taxon>Cnidaria</taxon>
        <taxon>Anthozoa</taxon>
        <taxon>Hexacorallia</taxon>
        <taxon>Scleractinia</taxon>
        <taxon>Astrocoeniina</taxon>
        <taxon>Acroporidae</taxon>
        <taxon>Acropora</taxon>
    </lineage>
</organism>
<dbReference type="InterPro" id="IPR018393">
    <property type="entry name" value="NADHpl_OxRdtase_5_subgr"/>
</dbReference>
<evidence type="ECO:0000256" key="14">
    <source>
        <dbReference type="ARBA" id="ARBA00023136"/>
    </source>
</evidence>
<keyword evidence="9" id="KW-0249">Electron transport</keyword>
<keyword evidence="11 16" id="KW-0520">NAD</keyword>
<evidence type="ECO:0000256" key="1">
    <source>
        <dbReference type="ARBA" id="ARBA00004448"/>
    </source>
</evidence>
<proteinExistence type="inferred from homology"/>
<dbReference type="NCBIfam" id="TIGR01974">
    <property type="entry name" value="NDH_I_L"/>
    <property type="match status" value="1"/>
</dbReference>
<feature type="transmembrane region" description="Helical" evidence="16">
    <location>
        <begin position="364"/>
        <end position="389"/>
    </location>
</feature>
<feature type="transmembrane region" description="Helical" evidence="16">
    <location>
        <begin position="84"/>
        <end position="106"/>
    </location>
</feature>
<evidence type="ECO:0000256" key="15">
    <source>
        <dbReference type="ARBA" id="ARBA00049551"/>
    </source>
</evidence>
<dbReference type="InterPro" id="IPR010934">
    <property type="entry name" value="NADH_DH_su5_C"/>
</dbReference>
<keyword evidence="8" id="KW-1278">Translocase</keyword>
<feature type="transmembrane region" description="Helical" evidence="16">
    <location>
        <begin position="274"/>
        <end position="295"/>
    </location>
</feature>
<dbReference type="NCBIfam" id="NF005141">
    <property type="entry name" value="PRK06590.1"/>
    <property type="match status" value="1"/>
</dbReference>
<dbReference type="GO" id="GO:0003954">
    <property type="term" value="F:NADH dehydrogenase activity"/>
    <property type="evidence" value="ECO:0007669"/>
    <property type="project" value="TreeGrafter"/>
</dbReference>
<keyword evidence="5" id="KW-0679">Respiratory chain</keyword>
<feature type="transmembrane region" description="Helical" evidence="16">
    <location>
        <begin position="593"/>
        <end position="611"/>
    </location>
</feature>
<keyword evidence="4 16" id="KW-0813">Transport</keyword>
<dbReference type="InterPro" id="IPR001516">
    <property type="entry name" value="Proton_antipo_N"/>
</dbReference>
<dbReference type="GO" id="GO:0042773">
    <property type="term" value="P:ATP synthesis coupled electron transport"/>
    <property type="evidence" value="ECO:0007669"/>
    <property type="project" value="InterPro"/>
</dbReference>
<dbReference type="InterPro" id="IPR003945">
    <property type="entry name" value="NU5C-like"/>
</dbReference>
<dbReference type="Pfam" id="PF06455">
    <property type="entry name" value="NADH5_C"/>
    <property type="match status" value="1"/>
</dbReference>
<feature type="transmembrane region" description="Helical" evidence="16">
    <location>
        <begin position="167"/>
        <end position="186"/>
    </location>
</feature>
<feature type="domain" description="NADH-Ubiquinone oxidoreductase (complex I) chain 5 N-terminal" evidence="19">
    <location>
        <begin position="64"/>
        <end position="114"/>
    </location>
</feature>
<sequence length="612" mass="67703">MYTCILFLLVVGALAAGVGGRKLGEKGAGILTSSCLIISLSWSVLIFYEIILSFSTTHIKLWRWLDSDLLTVYFGLQFDGLVAIMLLVITTISTLVHIFSTAYMLGDPHIPRFMSYLSFFTFLMVVLVSSDNYLQLFIGWEGVGLCSYLLINFWLTRVEANKAAIKAMLVNRVGDIGLILAMFGLLDRFGSLEFSSLFNVVVVSAPSSDITLICLLLFIGAVGKSAQLGLHTWLPDAMEGPTPVSALIHAATMVTAGVFLLIRSSPFFEQAPLALMIVTIVGSLTVLFAATVGVIQNDLKKVIAYSTCSQLGYMVVACGLSHLFDKPISFNEPCFLKSFIIFKCGGLSSMPLSDEQDIRKMGGLIKLIPLTYIMVVVGSLSLMGFPYLTGFYSKDLILELAFEQYYLTFAYWLGGFSALLTTLYSIRLVYLTFLSNTNSRKAIFRRVHEGSWNLVLPLIILALGSLFVGYLTKEVVWSFQITFPPIVPVFIKLLPVFLSLGGAALVIVLYFYSIHLFKVPSFIGRMGYTFLYSAWQFNYVLNYFLAKRVWRGGHQISYRTIDKGTLELVGPKGVSNFLIGLTRGLSNLQAGQVFNYALVILIGVAMFIWGVV</sequence>
<dbReference type="PRINTS" id="PR01435">
    <property type="entry name" value="NPOXDRDTASE5"/>
</dbReference>
<feature type="transmembrane region" description="Helical" evidence="16">
    <location>
        <begin position="409"/>
        <end position="430"/>
    </location>
</feature>
<evidence type="ECO:0000256" key="16">
    <source>
        <dbReference type="RuleBase" id="RU003404"/>
    </source>
</evidence>
<dbReference type="PANTHER" id="PTHR42829">
    <property type="entry name" value="NADH-UBIQUINONE OXIDOREDUCTASE CHAIN 5"/>
    <property type="match status" value="1"/>
</dbReference>
<dbReference type="Pfam" id="PF00361">
    <property type="entry name" value="Proton_antipo_M"/>
    <property type="match status" value="1"/>
</dbReference>
<dbReference type="GO" id="GO:0008137">
    <property type="term" value="F:NADH dehydrogenase (ubiquinone) activity"/>
    <property type="evidence" value="ECO:0007669"/>
    <property type="project" value="UniProtKB-EC"/>
</dbReference>